<name>A0A174N5L8_9FIRM</name>
<organism evidence="1 2">
    <name type="scientific">Agathobacter rectalis</name>
    <dbReference type="NCBI Taxonomy" id="39491"/>
    <lineage>
        <taxon>Bacteria</taxon>
        <taxon>Bacillati</taxon>
        <taxon>Bacillota</taxon>
        <taxon>Clostridia</taxon>
        <taxon>Lachnospirales</taxon>
        <taxon>Lachnospiraceae</taxon>
        <taxon>Agathobacter</taxon>
    </lineage>
</organism>
<evidence type="ECO:0000313" key="2">
    <source>
        <dbReference type="Proteomes" id="UP000095602"/>
    </source>
</evidence>
<protein>
    <submittedName>
        <fullName evidence="1">Uncharacterized protein</fullName>
    </submittedName>
</protein>
<dbReference type="Proteomes" id="UP000095602">
    <property type="component" value="Unassembled WGS sequence"/>
</dbReference>
<proteinExistence type="predicted"/>
<dbReference type="EMBL" id="CZAJ01000046">
    <property type="protein sequence ID" value="CUP42551.1"/>
    <property type="molecule type" value="Genomic_DNA"/>
</dbReference>
<dbReference type="AlphaFoldDB" id="A0A174N5L8"/>
<accession>A0A174N5L8</accession>
<evidence type="ECO:0000313" key="1">
    <source>
        <dbReference type="EMBL" id="CUP42551.1"/>
    </source>
</evidence>
<gene>
    <name evidence="1" type="ORF">ERS852497_02836</name>
</gene>
<dbReference type="RefSeq" id="WP_055274653.1">
    <property type="nucleotide sequence ID" value="NZ_CZAJ01000046.1"/>
</dbReference>
<sequence length="92" mass="10143">MSLFDNIPKDTDIIEVRKKVNKMLSEARKKAKPPKCILCRKEQSSFCNSHSVPQMCLRPIADRGKVLHASLAMGFDIGVVDLDGGVNKSGTK</sequence>
<reference evidence="1 2" key="1">
    <citation type="submission" date="2015-09" db="EMBL/GenBank/DDBJ databases">
        <authorList>
            <consortium name="Pathogen Informatics"/>
        </authorList>
    </citation>
    <scope>NUCLEOTIDE SEQUENCE [LARGE SCALE GENOMIC DNA]</scope>
    <source>
        <strain evidence="1 2">2789STDY5834884</strain>
    </source>
</reference>